<dbReference type="NCBIfam" id="TIGR02453">
    <property type="entry name" value="TIGR02453 family protein"/>
    <property type="match status" value="1"/>
</dbReference>
<evidence type="ECO:0000313" key="2">
    <source>
        <dbReference type="EMBL" id="KAK3401672.1"/>
    </source>
</evidence>
<dbReference type="PANTHER" id="PTHR36452:SF1">
    <property type="entry name" value="DUF2461 DOMAIN-CONTAINING PROTEIN"/>
    <property type="match status" value="1"/>
</dbReference>
<protein>
    <submittedName>
        <fullName evidence="2">Uncharacterized protein</fullName>
    </submittedName>
</protein>
<accession>A0AAE0PKT2</accession>
<feature type="region of interest" description="Disordered" evidence="1">
    <location>
        <begin position="302"/>
        <end position="342"/>
    </location>
</feature>
<dbReference type="Proteomes" id="UP001281003">
    <property type="component" value="Unassembled WGS sequence"/>
</dbReference>
<organism evidence="2 3">
    <name type="scientific">Sordaria brevicollis</name>
    <dbReference type="NCBI Taxonomy" id="83679"/>
    <lineage>
        <taxon>Eukaryota</taxon>
        <taxon>Fungi</taxon>
        <taxon>Dikarya</taxon>
        <taxon>Ascomycota</taxon>
        <taxon>Pezizomycotina</taxon>
        <taxon>Sordariomycetes</taxon>
        <taxon>Sordariomycetidae</taxon>
        <taxon>Sordariales</taxon>
        <taxon>Sordariaceae</taxon>
        <taxon>Sordaria</taxon>
    </lineage>
</organism>
<evidence type="ECO:0000313" key="3">
    <source>
        <dbReference type="Proteomes" id="UP001281003"/>
    </source>
</evidence>
<feature type="compositionally biased region" description="Acidic residues" evidence="1">
    <location>
        <begin position="111"/>
        <end position="126"/>
    </location>
</feature>
<feature type="region of interest" description="Disordered" evidence="1">
    <location>
        <begin position="1"/>
        <end position="135"/>
    </location>
</feature>
<reference evidence="2" key="2">
    <citation type="submission" date="2023-07" db="EMBL/GenBank/DDBJ databases">
        <authorList>
            <consortium name="Lawrence Berkeley National Laboratory"/>
            <person name="Haridas S."/>
            <person name="Hensen N."/>
            <person name="Bonometti L."/>
            <person name="Westerberg I."/>
            <person name="Brannstrom I.O."/>
            <person name="Guillou S."/>
            <person name="Cros-Aarteil S."/>
            <person name="Calhoun S."/>
            <person name="Kuo A."/>
            <person name="Mondo S."/>
            <person name="Pangilinan J."/>
            <person name="Riley R."/>
            <person name="LaButti K."/>
            <person name="Andreopoulos B."/>
            <person name="Lipzen A."/>
            <person name="Chen C."/>
            <person name="Yanf M."/>
            <person name="Daum C."/>
            <person name="Ng V."/>
            <person name="Clum A."/>
            <person name="Steindorff A."/>
            <person name="Ohm R."/>
            <person name="Martin F."/>
            <person name="Silar P."/>
            <person name="Natvig D."/>
            <person name="Lalanne C."/>
            <person name="Gautier V."/>
            <person name="Ament-velasquez S.L."/>
            <person name="Kruys A."/>
            <person name="Hutchinson M.I."/>
            <person name="Powell A.J."/>
            <person name="Barry K."/>
            <person name="Miller A.N."/>
            <person name="Grigoriev I.V."/>
            <person name="Debuchy R."/>
            <person name="Gladieux P."/>
            <person name="Thoren M.H."/>
            <person name="Johannesson H."/>
        </authorList>
    </citation>
    <scope>NUCLEOTIDE SEQUENCE</scope>
    <source>
        <strain evidence="2">FGSC 1904</strain>
    </source>
</reference>
<keyword evidence="3" id="KW-1185">Reference proteome</keyword>
<feature type="compositionally biased region" description="Basic residues" evidence="1">
    <location>
        <begin position="81"/>
        <end position="91"/>
    </location>
</feature>
<name>A0AAE0PKT2_SORBR</name>
<gene>
    <name evidence="2" type="ORF">B0T20DRAFT_430781</name>
</gene>
<dbReference type="InterPro" id="IPR012808">
    <property type="entry name" value="CHP02453"/>
</dbReference>
<dbReference type="PANTHER" id="PTHR36452">
    <property type="entry name" value="CHROMOSOME 12, WHOLE GENOME SHOTGUN SEQUENCE"/>
    <property type="match status" value="1"/>
</dbReference>
<feature type="compositionally biased region" description="Acidic residues" evidence="1">
    <location>
        <begin position="332"/>
        <end position="342"/>
    </location>
</feature>
<reference evidence="2" key="1">
    <citation type="journal article" date="2023" name="Mol. Phylogenet. Evol.">
        <title>Genome-scale phylogeny and comparative genomics of the fungal order Sordariales.</title>
        <authorList>
            <person name="Hensen N."/>
            <person name="Bonometti L."/>
            <person name="Westerberg I."/>
            <person name="Brannstrom I.O."/>
            <person name="Guillou S."/>
            <person name="Cros-Aarteil S."/>
            <person name="Calhoun S."/>
            <person name="Haridas S."/>
            <person name="Kuo A."/>
            <person name="Mondo S."/>
            <person name="Pangilinan J."/>
            <person name="Riley R."/>
            <person name="LaButti K."/>
            <person name="Andreopoulos B."/>
            <person name="Lipzen A."/>
            <person name="Chen C."/>
            <person name="Yan M."/>
            <person name="Daum C."/>
            <person name="Ng V."/>
            <person name="Clum A."/>
            <person name="Steindorff A."/>
            <person name="Ohm R.A."/>
            <person name="Martin F."/>
            <person name="Silar P."/>
            <person name="Natvig D.O."/>
            <person name="Lalanne C."/>
            <person name="Gautier V."/>
            <person name="Ament-Velasquez S.L."/>
            <person name="Kruys A."/>
            <person name="Hutchinson M.I."/>
            <person name="Powell A.J."/>
            <person name="Barry K."/>
            <person name="Miller A.N."/>
            <person name="Grigoriev I.V."/>
            <person name="Debuchy R."/>
            <person name="Gladieux P."/>
            <person name="Hiltunen Thoren M."/>
            <person name="Johannesson H."/>
        </authorList>
    </citation>
    <scope>NUCLEOTIDE SEQUENCE</scope>
    <source>
        <strain evidence="2">FGSC 1904</strain>
    </source>
</reference>
<dbReference type="AlphaFoldDB" id="A0AAE0PKT2"/>
<proteinExistence type="predicted"/>
<dbReference type="EMBL" id="JAUTDP010000002">
    <property type="protein sequence ID" value="KAK3401672.1"/>
    <property type="molecule type" value="Genomic_DNA"/>
</dbReference>
<comment type="caution">
    <text evidence="2">The sequence shown here is derived from an EMBL/GenBank/DDBJ whole genome shotgun (WGS) entry which is preliminary data.</text>
</comment>
<dbReference type="Pfam" id="PF09365">
    <property type="entry name" value="DUF2461"/>
    <property type="match status" value="1"/>
</dbReference>
<evidence type="ECO:0000256" key="1">
    <source>
        <dbReference type="SAM" id="MobiDB-lite"/>
    </source>
</evidence>
<sequence length="438" mass="48753">MPPRKRKAAAVSAHDSDQDAVSATPDSSSRRRSTRVSATSAKKSHYFEGDSEDSDSPEAPVTAKSKSKSNVKAKPTATSAKGRRGRPKKKAKVETADPSDSEEDAYKDSPEDADNAQDDDPEESDDSGPQVTFIPLPKLRELNGISYTPTTIHPNTLLFLGDLRRNNKRSWLKLHDPEYRRSLSDWESYAMSLSDKIIESCDETIPELPFKDINFRIYRDIRFSKDPTPYKPHYSASWSRTGRKGPYACYYVHLEPGKCFVGGGLWHPDGPALQKLRASVDERPARWRRVLMDETFKDTFLSGSGAGTRKKGQKEKGQKGKGKGKGRKKVDEDDDDNDEDDPAFDAEKAVIKAFCAANAGNALKTKPKGFEADHRDIGLLKLRNFTVGKKLPDSVFTSKDGQEQVLSIIRAMVPFVTHLNRIVMPDPGDDDDSEEEEA</sequence>
<feature type="compositionally biased region" description="Basic residues" evidence="1">
    <location>
        <begin position="308"/>
        <end position="328"/>
    </location>
</feature>